<dbReference type="InterPro" id="IPR028889">
    <property type="entry name" value="USP"/>
</dbReference>
<gene>
    <name evidence="2" type="ORF">PXEA_LOCUS15189</name>
</gene>
<reference evidence="2" key="1">
    <citation type="submission" date="2018-11" db="EMBL/GenBank/DDBJ databases">
        <authorList>
            <consortium name="Pathogen Informatics"/>
        </authorList>
    </citation>
    <scope>NUCLEOTIDE SEQUENCE</scope>
</reference>
<evidence type="ECO:0000313" key="2">
    <source>
        <dbReference type="EMBL" id="VEL21749.1"/>
    </source>
</evidence>
<keyword evidence="3" id="KW-1185">Reference proteome</keyword>
<dbReference type="SUPFAM" id="SSF54001">
    <property type="entry name" value="Cysteine proteinases"/>
    <property type="match status" value="1"/>
</dbReference>
<evidence type="ECO:0000259" key="1">
    <source>
        <dbReference type="PROSITE" id="PS50235"/>
    </source>
</evidence>
<protein>
    <recommendedName>
        <fullName evidence="1">USP domain-containing protein</fullName>
    </recommendedName>
</protein>
<dbReference type="InterPro" id="IPR018200">
    <property type="entry name" value="USP_CS"/>
</dbReference>
<dbReference type="Gene3D" id="3.90.70.10">
    <property type="entry name" value="Cysteine proteinases"/>
    <property type="match status" value="1"/>
</dbReference>
<evidence type="ECO:0000313" key="3">
    <source>
        <dbReference type="Proteomes" id="UP000784294"/>
    </source>
</evidence>
<dbReference type="InterPro" id="IPR038765">
    <property type="entry name" value="Papain-like_cys_pep_sf"/>
</dbReference>
<dbReference type="Pfam" id="PF00443">
    <property type="entry name" value="UCH"/>
    <property type="match status" value="1"/>
</dbReference>
<dbReference type="OrthoDB" id="289038at2759"/>
<organism evidence="2 3">
    <name type="scientific">Protopolystoma xenopodis</name>
    <dbReference type="NCBI Taxonomy" id="117903"/>
    <lineage>
        <taxon>Eukaryota</taxon>
        <taxon>Metazoa</taxon>
        <taxon>Spiralia</taxon>
        <taxon>Lophotrochozoa</taxon>
        <taxon>Platyhelminthes</taxon>
        <taxon>Monogenea</taxon>
        <taxon>Polyopisthocotylea</taxon>
        <taxon>Polystomatidea</taxon>
        <taxon>Polystomatidae</taxon>
        <taxon>Protopolystoma</taxon>
    </lineage>
</organism>
<name>A0A448WW88_9PLAT</name>
<dbReference type="EMBL" id="CAAALY010052895">
    <property type="protein sequence ID" value="VEL21749.1"/>
    <property type="molecule type" value="Genomic_DNA"/>
</dbReference>
<sequence>MFCSYPDRQCFQYRLCGMLLHIGRQSTSGHYVAVIRDASAKPESVLWTVYNDAEVCSSSLLSMRIMERETNS</sequence>
<dbReference type="AlphaFoldDB" id="A0A448WW88"/>
<dbReference type="Proteomes" id="UP000784294">
    <property type="component" value="Unassembled WGS sequence"/>
</dbReference>
<proteinExistence type="predicted"/>
<feature type="domain" description="USP" evidence="1">
    <location>
        <begin position="1"/>
        <end position="72"/>
    </location>
</feature>
<comment type="caution">
    <text evidence="2">The sequence shown here is derived from an EMBL/GenBank/DDBJ whole genome shotgun (WGS) entry which is preliminary data.</text>
</comment>
<dbReference type="PROSITE" id="PS00973">
    <property type="entry name" value="USP_2"/>
    <property type="match status" value="1"/>
</dbReference>
<dbReference type="InterPro" id="IPR001394">
    <property type="entry name" value="Peptidase_C19_UCH"/>
</dbReference>
<dbReference type="PROSITE" id="PS50235">
    <property type="entry name" value="USP_3"/>
    <property type="match status" value="1"/>
</dbReference>
<accession>A0A448WW88</accession>
<dbReference type="GO" id="GO:0004843">
    <property type="term" value="F:cysteine-type deubiquitinase activity"/>
    <property type="evidence" value="ECO:0007669"/>
    <property type="project" value="InterPro"/>
</dbReference>
<dbReference type="GO" id="GO:0016579">
    <property type="term" value="P:protein deubiquitination"/>
    <property type="evidence" value="ECO:0007669"/>
    <property type="project" value="InterPro"/>
</dbReference>